<evidence type="ECO:0000313" key="4">
    <source>
        <dbReference type="EMBL" id="OGD67292.1"/>
    </source>
</evidence>
<dbReference type="InterPro" id="IPR004821">
    <property type="entry name" value="Cyt_trans-like"/>
</dbReference>
<dbReference type="GO" id="GO:0016779">
    <property type="term" value="F:nucleotidyltransferase activity"/>
    <property type="evidence" value="ECO:0007669"/>
    <property type="project" value="UniProtKB-KW"/>
</dbReference>
<evidence type="ECO:0000259" key="3">
    <source>
        <dbReference type="Pfam" id="PF01467"/>
    </source>
</evidence>
<dbReference type="Proteomes" id="UP000179003">
    <property type="component" value="Unassembled WGS sequence"/>
</dbReference>
<proteinExistence type="predicted"/>
<dbReference type="PANTHER" id="PTHR43793:SF2">
    <property type="entry name" value="BIFUNCTIONAL PROTEIN HLDE"/>
    <property type="match status" value="1"/>
</dbReference>
<keyword evidence="1" id="KW-0808">Transferase</keyword>
<dbReference type="STRING" id="1797582.A2442_00785"/>
<dbReference type="Pfam" id="PF01467">
    <property type="entry name" value="CTP_transf_like"/>
    <property type="match status" value="1"/>
</dbReference>
<feature type="domain" description="Cytidyltransferase-like" evidence="3">
    <location>
        <begin position="37"/>
        <end position="138"/>
    </location>
</feature>
<organism evidence="4 5">
    <name type="scientific">Candidatus Campbellbacteria bacterium RIFOXYC2_FULL_35_25</name>
    <dbReference type="NCBI Taxonomy" id="1797582"/>
    <lineage>
        <taxon>Bacteria</taxon>
        <taxon>Candidatus Campbelliibacteriota</taxon>
    </lineage>
</organism>
<comment type="caution">
    <text evidence="4">The sequence shown here is derived from an EMBL/GenBank/DDBJ whole genome shotgun (WGS) entry which is preliminary data.</text>
</comment>
<dbReference type="PANTHER" id="PTHR43793">
    <property type="entry name" value="FAD SYNTHASE"/>
    <property type="match status" value="1"/>
</dbReference>
<dbReference type="Gene3D" id="3.40.50.620">
    <property type="entry name" value="HUPs"/>
    <property type="match status" value="1"/>
</dbReference>
<dbReference type="NCBIfam" id="TIGR00125">
    <property type="entry name" value="cyt_tran_rel"/>
    <property type="match status" value="1"/>
</dbReference>
<sequence>MRLCSFSSNNLSSSVVAQSVGQLISDLKRQGKKIVLTSGTFDLFHIGHAQYLQKAKDLGDVLIVGLDSDAKVKKRKGPDRPIVSEDERSAILSFVRPVDFIVLKDLEDGPMELIKTVKPDILVISKTTKHSNEKVDKMRSFCGHIHVLEAQSTTSTTAKVRRLFVDGAKKFAENLAPKLEKLLQEEIHNL</sequence>
<dbReference type="InterPro" id="IPR014729">
    <property type="entry name" value="Rossmann-like_a/b/a_fold"/>
</dbReference>
<dbReference type="SUPFAM" id="SSF52374">
    <property type="entry name" value="Nucleotidylyl transferase"/>
    <property type="match status" value="1"/>
</dbReference>
<gene>
    <name evidence="4" type="ORF">A2442_00785</name>
</gene>
<dbReference type="AlphaFoldDB" id="A0A1F5EIR2"/>
<evidence type="ECO:0000256" key="1">
    <source>
        <dbReference type="ARBA" id="ARBA00022679"/>
    </source>
</evidence>
<reference evidence="4 5" key="1">
    <citation type="journal article" date="2016" name="Nat. Commun.">
        <title>Thousands of microbial genomes shed light on interconnected biogeochemical processes in an aquifer system.</title>
        <authorList>
            <person name="Anantharaman K."/>
            <person name="Brown C.T."/>
            <person name="Hug L.A."/>
            <person name="Sharon I."/>
            <person name="Castelle C.J."/>
            <person name="Probst A.J."/>
            <person name="Thomas B.C."/>
            <person name="Singh A."/>
            <person name="Wilkins M.J."/>
            <person name="Karaoz U."/>
            <person name="Brodie E.L."/>
            <person name="Williams K.H."/>
            <person name="Hubbard S.S."/>
            <person name="Banfield J.F."/>
        </authorList>
    </citation>
    <scope>NUCLEOTIDE SEQUENCE [LARGE SCALE GENOMIC DNA]</scope>
</reference>
<evidence type="ECO:0000256" key="2">
    <source>
        <dbReference type="ARBA" id="ARBA00022695"/>
    </source>
</evidence>
<name>A0A1F5EIR2_9BACT</name>
<protein>
    <recommendedName>
        <fullName evidence="3">Cytidyltransferase-like domain-containing protein</fullName>
    </recommendedName>
</protein>
<keyword evidence="2" id="KW-0548">Nucleotidyltransferase</keyword>
<dbReference type="InterPro" id="IPR050385">
    <property type="entry name" value="Archaeal_FAD_synthase"/>
</dbReference>
<accession>A0A1F5EIR2</accession>
<evidence type="ECO:0000313" key="5">
    <source>
        <dbReference type="Proteomes" id="UP000179003"/>
    </source>
</evidence>
<dbReference type="EMBL" id="MFAE01000006">
    <property type="protein sequence ID" value="OGD67292.1"/>
    <property type="molecule type" value="Genomic_DNA"/>
</dbReference>